<dbReference type="PANTHER" id="PTHR33055">
    <property type="entry name" value="TRANSPOSASE FOR INSERTION SEQUENCE ELEMENT IS1111A"/>
    <property type="match status" value="1"/>
</dbReference>
<keyword evidence="4" id="KW-1185">Reference proteome</keyword>
<evidence type="ECO:0000259" key="2">
    <source>
        <dbReference type="Pfam" id="PF02371"/>
    </source>
</evidence>
<reference evidence="3 4" key="1">
    <citation type="submission" date="2019-08" db="EMBL/GenBank/DDBJ databases">
        <title>In-depth cultivation of the pig gut microbiome towards novel bacterial diversity and tailored functional studies.</title>
        <authorList>
            <person name="Wylensek D."/>
            <person name="Hitch T.C.A."/>
            <person name="Clavel T."/>
        </authorList>
    </citation>
    <scope>NUCLEOTIDE SEQUENCE [LARGE SCALE GENOMIC DNA]</scope>
    <source>
        <strain evidence="3 4">WCA-389-WT-23D1</strain>
    </source>
</reference>
<evidence type="ECO:0000259" key="1">
    <source>
        <dbReference type="Pfam" id="PF01548"/>
    </source>
</evidence>
<dbReference type="AlphaFoldDB" id="A0A7X2TDX9"/>
<dbReference type="InterPro" id="IPR047650">
    <property type="entry name" value="Transpos_IS110"/>
</dbReference>
<feature type="domain" description="Transposase IS116/IS110/IS902 C-terminal" evidence="2">
    <location>
        <begin position="279"/>
        <end position="356"/>
    </location>
</feature>
<name>A0A7X2TDX9_9CLOT</name>
<gene>
    <name evidence="3" type="ORF">FYJ39_18205</name>
</gene>
<dbReference type="EMBL" id="VUMD01000024">
    <property type="protein sequence ID" value="MSS38407.1"/>
    <property type="molecule type" value="Genomic_DNA"/>
</dbReference>
<dbReference type="GO" id="GO:0004803">
    <property type="term" value="F:transposase activity"/>
    <property type="evidence" value="ECO:0007669"/>
    <property type="project" value="InterPro"/>
</dbReference>
<dbReference type="InterPro" id="IPR002525">
    <property type="entry name" value="Transp_IS110-like_N"/>
</dbReference>
<dbReference type="Proteomes" id="UP000429958">
    <property type="component" value="Unassembled WGS sequence"/>
</dbReference>
<evidence type="ECO:0000313" key="4">
    <source>
        <dbReference type="Proteomes" id="UP000429958"/>
    </source>
</evidence>
<dbReference type="Pfam" id="PF02371">
    <property type="entry name" value="Transposase_20"/>
    <property type="match status" value="1"/>
</dbReference>
<accession>A0A7X2TDX9</accession>
<sequence>MTAVGIDVSKYKSTVAARRPGGEVALLPFDVGHDVTGIKNLLEKLQGLDDEGSEIRIVMEHTGMYWRPVALALQQAGFFVSVVNAILIHNFSDNSLRKVKTDKADALKIANYGLTFWMDLREYSAEDETRQMLKIQNRLYERTTTTGTMLRNGLISLLDQTFPGANKLFLNEGRNSKGHVKWVDFVIRFWHKECVAALSLHTFADTFQKWCKRTGYRFSTSDAERIHTAARNAVATLPKNDSTKLLITQAAISLNTVYDSLHAFRTEMNRLASLLPEYELVMGMEGVGKITGPQLMAEVGDVRRFSHKGALVAYAGVDAPPYQSGTFDAKNRHVSKRGSPHLRKVLFEIASMILVHGNPDNSVFCFMDKKRAEGKHFYVYTVAGAAKFLRIYYARVKEYLNTQEIA</sequence>
<dbReference type="NCBIfam" id="NF033542">
    <property type="entry name" value="transpos_IS110"/>
    <property type="match status" value="1"/>
</dbReference>
<protein>
    <submittedName>
        <fullName evidence="3">IS110 family transposase</fullName>
    </submittedName>
</protein>
<evidence type="ECO:0000313" key="3">
    <source>
        <dbReference type="EMBL" id="MSS38407.1"/>
    </source>
</evidence>
<organism evidence="3 4">
    <name type="scientific">Clostridium porci</name>
    <dbReference type="NCBI Taxonomy" id="2605778"/>
    <lineage>
        <taxon>Bacteria</taxon>
        <taxon>Bacillati</taxon>
        <taxon>Bacillota</taxon>
        <taxon>Clostridia</taxon>
        <taxon>Eubacteriales</taxon>
        <taxon>Clostridiaceae</taxon>
        <taxon>Clostridium</taxon>
    </lineage>
</organism>
<feature type="domain" description="Transposase IS110-like N-terminal" evidence="1">
    <location>
        <begin position="4"/>
        <end position="163"/>
    </location>
</feature>
<proteinExistence type="predicted"/>
<dbReference type="GO" id="GO:0003677">
    <property type="term" value="F:DNA binding"/>
    <property type="evidence" value="ECO:0007669"/>
    <property type="project" value="InterPro"/>
</dbReference>
<dbReference type="RefSeq" id="WP_195271082.1">
    <property type="nucleotide sequence ID" value="NZ_VUMD01000024.1"/>
</dbReference>
<dbReference type="Pfam" id="PF01548">
    <property type="entry name" value="DEDD_Tnp_IS110"/>
    <property type="match status" value="1"/>
</dbReference>
<dbReference type="GO" id="GO:0006313">
    <property type="term" value="P:DNA transposition"/>
    <property type="evidence" value="ECO:0007669"/>
    <property type="project" value="InterPro"/>
</dbReference>
<dbReference type="PANTHER" id="PTHR33055:SF3">
    <property type="entry name" value="PUTATIVE TRANSPOSASE FOR IS117-RELATED"/>
    <property type="match status" value="1"/>
</dbReference>
<comment type="caution">
    <text evidence="3">The sequence shown here is derived from an EMBL/GenBank/DDBJ whole genome shotgun (WGS) entry which is preliminary data.</text>
</comment>
<dbReference type="InterPro" id="IPR003346">
    <property type="entry name" value="Transposase_20"/>
</dbReference>